<keyword evidence="1" id="KW-0812">Transmembrane</keyword>
<name>G0L762_ZOBGA</name>
<accession>G0L762</accession>
<keyword evidence="3" id="KW-1185">Reference proteome</keyword>
<gene>
    <name evidence="2" type="ordered locus">zobellia_3054</name>
</gene>
<dbReference type="HOGENOM" id="CLU_2573169_0_0_10"/>
<reference evidence="2 3" key="2">
    <citation type="journal article" date="2012" name="Environ. Microbiol.">
        <title>Characterization of the first alginolytic operons in a marine bacterium: from their emergence in marine Flavobacteriia to their independent transfers to marine Proteobacteria and human gut Bacteroides.</title>
        <authorList>
            <person name="Thomas F."/>
            <person name="Barbeyron T."/>
            <person name="Tonon T."/>
            <person name="Genicot S."/>
            <person name="Czjzek M."/>
            <person name="Michel G."/>
        </authorList>
    </citation>
    <scope>NUCLEOTIDE SEQUENCE [LARGE SCALE GENOMIC DNA]</scope>
    <source>
        <strain evidence="3">DSM 12802 / CCUG 47099 / CIP 106680 / NCIMB 13871 / Dsij</strain>
    </source>
</reference>
<proteinExistence type="predicted"/>
<keyword evidence="1" id="KW-1133">Transmembrane helix</keyword>
<organism evidence="2 3">
    <name type="scientific">Zobellia galactanivorans (strain DSM 12802 / CCUG 47099 / CIP 106680 / NCIMB 13871 / Dsij)</name>
    <dbReference type="NCBI Taxonomy" id="63186"/>
    <lineage>
        <taxon>Bacteria</taxon>
        <taxon>Pseudomonadati</taxon>
        <taxon>Bacteroidota</taxon>
        <taxon>Flavobacteriia</taxon>
        <taxon>Flavobacteriales</taxon>
        <taxon>Flavobacteriaceae</taxon>
        <taxon>Zobellia</taxon>
    </lineage>
</organism>
<reference evidence="3" key="1">
    <citation type="submission" date="2009-07" db="EMBL/GenBank/DDBJ databases">
        <title>Complete genome sequence of Zobellia galactanivorans Dsij.</title>
        <authorList>
            <consortium name="Genoscope - CEA"/>
        </authorList>
    </citation>
    <scope>NUCLEOTIDE SEQUENCE [LARGE SCALE GENOMIC DNA]</scope>
    <source>
        <strain evidence="3">DSM 12802 / CCUG 47099 / CIP 106680 / NCIMB 13871 / Dsij</strain>
    </source>
</reference>
<keyword evidence="1" id="KW-0472">Membrane</keyword>
<dbReference type="Proteomes" id="UP000008898">
    <property type="component" value="Chromosome"/>
</dbReference>
<evidence type="ECO:0000313" key="3">
    <source>
        <dbReference type="Proteomes" id="UP000008898"/>
    </source>
</evidence>
<dbReference type="EMBL" id="FP476056">
    <property type="protein sequence ID" value="CAZ97193.1"/>
    <property type="molecule type" value="Genomic_DNA"/>
</dbReference>
<protein>
    <submittedName>
        <fullName evidence="2">Putative membrane protein</fullName>
    </submittedName>
</protein>
<feature type="transmembrane region" description="Helical" evidence="1">
    <location>
        <begin position="6"/>
        <end position="25"/>
    </location>
</feature>
<evidence type="ECO:0000313" key="2">
    <source>
        <dbReference type="EMBL" id="CAZ97193.1"/>
    </source>
</evidence>
<dbReference type="KEGG" id="zga:ZOBELLIA_3054"/>
<dbReference type="AlphaFoldDB" id="G0L762"/>
<sequence length="81" mass="9667">MDILTFKSRAFQIFFLLNIKLIYLLKNVVEQKLTNRYDSSEYDLSISLHHNAYAFILLPEGDNDDCHLNFEYKIILIFLYS</sequence>
<evidence type="ECO:0000256" key="1">
    <source>
        <dbReference type="SAM" id="Phobius"/>
    </source>
</evidence>